<dbReference type="EMBL" id="CAJVPT010064275">
    <property type="protein sequence ID" value="CAG8770031.1"/>
    <property type="molecule type" value="Genomic_DNA"/>
</dbReference>
<evidence type="ECO:0000313" key="2">
    <source>
        <dbReference type="Proteomes" id="UP000789525"/>
    </source>
</evidence>
<feature type="non-terminal residue" evidence="1">
    <location>
        <position position="52"/>
    </location>
</feature>
<protein>
    <submittedName>
        <fullName evidence="1">11507_t:CDS:1</fullName>
    </submittedName>
</protein>
<reference evidence="1" key="1">
    <citation type="submission" date="2021-06" db="EMBL/GenBank/DDBJ databases">
        <authorList>
            <person name="Kallberg Y."/>
            <person name="Tangrot J."/>
            <person name="Rosling A."/>
        </authorList>
    </citation>
    <scope>NUCLEOTIDE SEQUENCE</scope>
    <source>
        <strain evidence="1">CL356</strain>
    </source>
</reference>
<organism evidence="1 2">
    <name type="scientific">Acaulospora colombiana</name>
    <dbReference type="NCBI Taxonomy" id="27376"/>
    <lineage>
        <taxon>Eukaryota</taxon>
        <taxon>Fungi</taxon>
        <taxon>Fungi incertae sedis</taxon>
        <taxon>Mucoromycota</taxon>
        <taxon>Glomeromycotina</taxon>
        <taxon>Glomeromycetes</taxon>
        <taxon>Diversisporales</taxon>
        <taxon>Acaulosporaceae</taxon>
        <taxon>Acaulospora</taxon>
    </lineage>
</organism>
<feature type="non-terminal residue" evidence="1">
    <location>
        <position position="1"/>
    </location>
</feature>
<sequence>GRRVRERGGIRNILYAPPNQPMNARVQHVMPKENHELHGHCAVLSCDLKAGR</sequence>
<accession>A0ACA9QZC5</accession>
<comment type="caution">
    <text evidence="1">The sequence shown here is derived from an EMBL/GenBank/DDBJ whole genome shotgun (WGS) entry which is preliminary data.</text>
</comment>
<dbReference type="Proteomes" id="UP000789525">
    <property type="component" value="Unassembled WGS sequence"/>
</dbReference>
<name>A0ACA9QZC5_9GLOM</name>
<proteinExistence type="predicted"/>
<keyword evidence="2" id="KW-1185">Reference proteome</keyword>
<gene>
    <name evidence="1" type="ORF">ACOLOM_LOCUS13723</name>
</gene>
<evidence type="ECO:0000313" key="1">
    <source>
        <dbReference type="EMBL" id="CAG8770031.1"/>
    </source>
</evidence>